<sequence>MNSTLRSSWYKSSYSTAQSNCVEVAESVAGNAVRDSQHPELGHLDFPAEEWFGLLAPLKQRVNP</sequence>
<dbReference type="EMBL" id="JAVREP010000023">
    <property type="protein sequence ID" value="MDT0331459.1"/>
    <property type="molecule type" value="Genomic_DNA"/>
</dbReference>
<dbReference type="RefSeq" id="WP_311513951.1">
    <property type="nucleotide sequence ID" value="NZ_JAVREP010000023.1"/>
</dbReference>
<dbReference type="Proteomes" id="UP001183390">
    <property type="component" value="Unassembled WGS sequence"/>
</dbReference>
<protein>
    <submittedName>
        <fullName evidence="2">DUF397 domain-containing protein</fullName>
    </submittedName>
</protein>
<evidence type="ECO:0000259" key="1">
    <source>
        <dbReference type="Pfam" id="PF04149"/>
    </source>
</evidence>
<evidence type="ECO:0000313" key="2">
    <source>
        <dbReference type="EMBL" id="MDT0331459.1"/>
    </source>
</evidence>
<name>A0ABU2MFI0_9ACTN</name>
<evidence type="ECO:0000313" key="3">
    <source>
        <dbReference type="Proteomes" id="UP001183390"/>
    </source>
</evidence>
<keyword evidence="3" id="KW-1185">Reference proteome</keyword>
<dbReference type="Pfam" id="PF04149">
    <property type="entry name" value="DUF397"/>
    <property type="match status" value="1"/>
</dbReference>
<gene>
    <name evidence="2" type="ORF">RM479_23855</name>
</gene>
<organism evidence="2 3">
    <name type="scientific">Nocardiopsis lambiniae</name>
    <dbReference type="NCBI Taxonomy" id="3075539"/>
    <lineage>
        <taxon>Bacteria</taxon>
        <taxon>Bacillati</taxon>
        <taxon>Actinomycetota</taxon>
        <taxon>Actinomycetes</taxon>
        <taxon>Streptosporangiales</taxon>
        <taxon>Nocardiopsidaceae</taxon>
        <taxon>Nocardiopsis</taxon>
    </lineage>
</organism>
<dbReference type="InterPro" id="IPR007278">
    <property type="entry name" value="DUF397"/>
</dbReference>
<accession>A0ABU2MFI0</accession>
<feature type="domain" description="DUF397" evidence="1">
    <location>
        <begin position="8"/>
        <end position="58"/>
    </location>
</feature>
<proteinExistence type="predicted"/>
<comment type="caution">
    <text evidence="2">The sequence shown here is derived from an EMBL/GenBank/DDBJ whole genome shotgun (WGS) entry which is preliminary data.</text>
</comment>
<reference evidence="3" key="1">
    <citation type="submission" date="2023-07" db="EMBL/GenBank/DDBJ databases">
        <title>30 novel species of actinomycetes from the DSMZ collection.</title>
        <authorList>
            <person name="Nouioui I."/>
        </authorList>
    </citation>
    <scope>NUCLEOTIDE SEQUENCE [LARGE SCALE GENOMIC DNA]</scope>
    <source>
        <strain evidence="3">DSM 44743</strain>
    </source>
</reference>